<dbReference type="PANTHER" id="PTHR11133:SF22">
    <property type="entry name" value="ALPHA-AMINOADIPIC SEMIALDEHYDE SYNTHASE, MITOCHONDRIAL"/>
    <property type="match status" value="1"/>
</dbReference>
<dbReference type="GO" id="GO:0004753">
    <property type="term" value="F:saccharopine dehydrogenase activity"/>
    <property type="evidence" value="ECO:0007669"/>
    <property type="project" value="TreeGrafter"/>
</dbReference>
<sequence length="128" mass="13692">MLCFVLFVSNRVLVVQVIKGIPNAKAIQLDITNHESLSSCIAQVDVVISLLPPSCHGIIAKTCIELKKHLVTASYVDDSLLKLDQDAKSAGIAILGEMGLDPGIVNGIDDLGECGNNSTQGHEIDRFH</sequence>
<dbReference type="Proteomes" id="UP000224567">
    <property type="component" value="Unassembled WGS sequence"/>
</dbReference>
<evidence type="ECO:0000313" key="4">
    <source>
        <dbReference type="Proteomes" id="UP000224567"/>
    </source>
</evidence>
<protein>
    <recommendedName>
        <fullName evidence="2">Saccharopine dehydrogenase NADP binding domain-containing protein</fullName>
    </recommendedName>
</protein>
<accession>A0A2G2VD01</accession>
<dbReference type="Gene3D" id="3.40.50.720">
    <property type="entry name" value="NAD(P)-binding Rossmann-like Domain"/>
    <property type="match status" value="1"/>
</dbReference>
<dbReference type="GO" id="GO:0005737">
    <property type="term" value="C:cytoplasm"/>
    <property type="evidence" value="ECO:0007669"/>
    <property type="project" value="TreeGrafter"/>
</dbReference>
<dbReference type="OrthoDB" id="10059875at2759"/>
<reference evidence="4" key="2">
    <citation type="journal article" date="2017" name="J. Anim. Genet.">
        <title>Multiple reference genome sequences of hot pepper reveal the massive evolution of plant disease resistance genes by retroduplication.</title>
        <authorList>
            <person name="Kim S."/>
            <person name="Park J."/>
            <person name="Yeom S.-I."/>
            <person name="Kim Y.-M."/>
            <person name="Seo E."/>
            <person name="Kim K.-T."/>
            <person name="Kim M.-S."/>
            <person name="Lee J.M."/>
            <person name="Cheong K."/>
            <person name="Shin H.-S."/>
            <person name="Kim S.-B."/>
            <person name="Han K."/>
            <person name="Lee J."/>
            <person name="Park M."/>
            <person name="Lee H.-A."/>
            <person name="Lee H.-Y."/>
            <person name="Lee Y."/>
            <person name="Oh S."/>
            <person name="Lee J.H."/>
            <person name="Choi E."/>
            <person name="Choi E."/>
            <person name="Lee S.E."/>
            <person name="Jeon J."/>
            <person name="Kim H."/>
            <person name="Choi G."/>
            <person name="Song H."/>
            <person name="Lee J."/>
            <person name="Lee S.-C."/>
            <person name="Kwon J.-K."/>
            <person name="Lee H.-Y."/>
            <person name="Koo N."/>
            <person name="Hong Y."/>
            <person name="Kim R.W."/>
            <person name="Kang W.-H."/>
            <person name="Huh J.H."/>
            <person name="Kang B.-C."/>
            <person name="Yang T.-J."/>
            <person name="Lee Y.-H."/>
            <person name="Bennetzen J.L."/>
            <person name="Choi D."/>
        </authorList>
    </citation>
    <scope>NUCLEOTIDE SEQUENCE [LARGE SCALE GENOMIC DNA]</scope>
    <source>
        <strain evidence="4">cv. PBC81</strain>
    </source>
</reference>
<feature type="domain" description="Saccharopine dehydrogenase NADP binding" evidence="2">
    <location>
        <begin position="22"/>
        <end position="94"/>
    </location>
</feature>
<dbReference type="SUPFAM" id="SSF51735">
    <property type="entry name" value="NAD(P)-binding Rossmann-fold domains"/>
    <property type="match status" value="1"/>
</dbReference>
<reference evidence="3 4" key="1">
    <citation type="journal article" date="2017" name="Genome Biol.">
        <title>New reference genome sequences of hot pepper reveal the massive evolution of plant disease-resistance genes by retroduplication.</title>
        <authorList>
            <person name="Kim S."/>
            <person name="Park J."/>
            <person name="Yeom S.I."/>
            <person name="Kim Y.M."/>
            <person name="Seo E."/>
            <person name="Kim K.T."/>
            <person name="Kim M.S."/>
            <person name="Lee J.M."/>
            <person name="Cheong K."/>
            <person name="Shin H.S."/>
            <person name="Kim S.B."/>
            <person name="Han K."/>
            <person name="Lee J."/>
            <person name="Park M."/>
            <person name="Lee H.A."/>
            <person name="Lee H.Y."/>
            <person name="Lee Y."/>
            <person name="Oh S."/>
            <person name="Lee J.H."/>
            <person name="Choi E."/>
            <person name="Choi E."/>
            <person name="Lee S.E."/>
            <person name="Jeon J."/>
            <person name="Kim H."/>
            <person name="Choi G."/>
            <person name="Song H."/>
            <person name="Lee J."/>
            <person name="Lee S.C."/>
            <person name="Kwon J.K."/>
            <person name="Lee H.Y."/>
            <person name="Koo N."/>
            <person name="Hong Y."/>
            <person name="Kim R.W."/>
            <person name="Kang W.H."/>
            <person name="Huh J.H."/>
            <person name="Kang B.C."/>
            <person name="Yang T.J."/>
            <person name="Lee Y.H."/>
            <person name="Bennetzen J.L."/>
            <person name="Choi D."/>
        </authorList>
    </citation>
    <scope>NUCLEOTIDE SEQUENCE [LARGE SCALE GENOMIC DNA]</scope>
    <source>
        <strain evidence="4">cv. PBC81</strain>
    </source>
</reference>
<keyword evidence="4" id="KW-1185">Reference proteome</keyword>
<organism evidence="3 4">
    <name type="scientific">Capsicum baccatum</name>
    <name type="common">Peruvian pepper</name>
    <dbReference type="NCBI Taxonomy" id="33114"/>
    <lineage>
        <taxon>Eukaryota</taxon>
        <taxon>Viridiplantae</taxon>
        <taxon>Streptophyta</taxon>
        <taxon>Embryophyta</taxon>
        <taxon>Tracheophyta</taxon>
        <taxon>Spermatophyta</taxon>
        <taxon>Magnoliopsida</taxon>
        <taxon>eudicotyledons</taxon>
        <taxon>Gunneridae</taxon>
        <taxon>Pentapetalae</taxon>
        <taxon>asterids</taxon>
        <taxon>lamiids</taxon>
        <taxon>Solanales</taxon>
        <taxon>Solanaceae</taxon>
        <taxon>Solanoideae</taxon>
        <taxon>Capsiceae</taxon>
        <taxon>Capsicum</taxon>
    </lineage>
</organism>
<dbReference type="InterPro" id="IPR051168">
    <property type="entry name" value="AASS"/>
</dbReference>
<dbReference type="PANTHER" id="PTHR11133">
    <property type="entry name" value="SACCHAROPINE DEHYDROGENASE"/>
    <property type="match status" value="1"/>
</dbReference>
<dbReference type="GO" id="GO:0019878">
    <property type="term" value="P:lysine biosynthetic process via aminoadipic acid"/>
    <property type="evidence" value="ECO:0007669"/>
    <property type="project" value="TreeGrafter"/>
</dbReference>
<evidence type="ECO:0000259" key="2">
    <source>
        <dbReference type="Pfam" id="PF03435"/>
    </source>
</evidence>
<keyword evidence="1" id="KW-0560">Oxidoreductase</keyword>
<dbReference type="Pfam" id="PF03435">
    <property type="entry name" value="Sacchrp_dh_NADP"/>
    <property type="match status" value="1"/>
</dbReference>
<gene>
    <name evidence="3" type="ORF">CQW23_29604</name>
</gene>
<comment type="caution">
    <text evidence="3">The sequence shown here is derived from an EMBL/GenBank/DDBJ whole genome shotgun (WGS) entry which is preliminary data.</text>
</comment>
<dbReference type="EMBL" id="MLFT02000014">
    <property type="protein sequence ID" value="PHT30809.1"/>
    <property type="molecule type" value="Genomic_DNA"/>
</dbReference>
<dbReference type="AlphaFoldDB" id="A0A2G2VD01"/>
<dbReference type="InterPro" id="IPR036291">
    <property type="entry name" value="NAD(P)-bd_dom_sf"/>
</dbReference>
<name>A0A2G2VD01_CAPBA</name>
<dbReference type="InterPro" id="IPR005097">
    <property type="entry name" value="Sacchrp_dh_NADP-bd"/>
</dbReference>
<proteinExistence type="predicted"/>
<evidence type="ECO:0000313" key="3">
    <source>
        <dbReference type="EMBL" id="PHT30809.1"/>
    </source>
</evidence>
<dbReference type="STRING" id="33114.A0A2G2VD01"/>
<evidence type="ECO:0000256" key="1">
    <source>
        <dbReference type="ARBA" id="ARBA00023002"/>
    </source>
</evidence>